<dbReference type="RefSeq" id="WP_343945283.1">
    <property type="nucleotide sequence ID" value="NZ_BAAAHP010000201.1"/>
</dbReference>
<organism evidence="2 3">
    <name type="scientific">Pseudonocardia zijingensis</name>
    <dbReference type="NCBI Taxonomy" id="153376"/>
    <lineage>
        <taxon>Bacteria</taxon>
        <taxon>Bacillati</taxon>
        <taxon>Actinomycetota</taxon>
        <taxon>Actinomycetes</taxon>
        <taxon>Pseudonocardiales</taxon>
        <taxon>Pseudonocardiaceae</taxon>
        <taxon>Pseudonocardia</taxon>
    </lineage>
</organism>
<dbReference type="Proteomes" id="UP001499967">
    <property type="component" value="Unassembled WGS sequence"/>
</dbReference>
<dbReference type="Gene3D" id="3.30.1540.10">
    <property type="entry name" value="formyl-coa transferase, domain 3"/>
    <property type="match status" value="1"/>
</dbReference>
<sequence length="397" mass="43085">MDQSLKLLEGVRIIAFTQFLLGPAAVQYLADMGADVVKIEPPAGPYERRWAGADAYVNGVSSFFMLAHRNVRSISLDLKRPEGLDVARELCRGADVVVSNFRPRVMEKLGLDYPELSRLKPDLVYACASGYGSDSPYRDLPGQDLLLQATTGLAAATGRSDGPPVAAGAAIVDQHGASLLAMGILAALHHRTATGEGQRVEVTMVQAALDLQLEPYTYHLNGGTVQRPTTDLASSFHQAPYGFYEVEDGYVALSVSPVAAVSQALGDPRELADHLDPEDALPQRNEIHSALAPLLRRFRRAELLDLLRAHGVWCAPVNDYDEVDRDPIVTHLEPVEEIDHPEAGTVRLLKHPIRYSSGEAGTRQVPPAHGEHTDEVLGEAGYSREQIDELRKVGAVA</sequence>
<dbReference type="InterPro" id="IPR044855">
    <property type="entry name" value="CoA-Trfase_III_dom3_sf"/>
</dbReference>
<reference evidence="3" key="1">
    <citation type="journal article" date="2019" name="Int. J. Syst. Evol. Microbiol.">
        <title>The Global Catalogue of Microorganisms (GCM) 10K type strain sequencing project: providing services to taxonomists for standard genome sequencing and annotation.</title>
        <authorList>
            <consortium name="The Broad Institute Genomics Platform"/>
            <consortium name="The Broad Institute Genome Sequencing Center for Infectious Disease"/>
            <person name="Wu L."/>
            <person name="Ma J."/>
        </authorList>
    </citation>
    <scope>NUCLEOTIDE SEQUENCE [LARGE SCALE GENOMIC DNA]</scope>
    <source>
        <strain evidence="3">JCM 11117</strain>
    </source>
</reference>
<proteinExistence type="predicted"/>
<keyword evidence="1" id="KW-0808">Transferase</keyword>
<dbReference type="PANTHER" id="PTHR48207">
    <property type="entry name" value="SUCCINATE--HYDROXYMETHYLGLUTARATE COA-TRANSFERASE"/>
    <property type="match status" value="1"/>
</dbReference>
<comment type="caution">
    <text evidence="2">The sequence shown here is derived from an EMBL/GenBank/DDBJ whole genome shotgun (WGS) entry which is preliminary data.</text>
</comment>
<dbReference type="InterPro" id="IPR023606">
    <property type="entry name" value="CoA-Trfase_III_dom_1_sf"/>
</dbReference>
<keyword evidence="3" id="KW-1185">Reference proteome</keyword>
<accession>A0ABP3YS15</accession>
<dbReference type="InterPro" id="IPR050483">
    <property type="entry name" value="CoA-transferase_III_domain"/>
</dbReference>
<evidence type="ECO:0000313" key="2">
    <source>
        <dbReference type="EMBL" id="GAA0898965.1"/>
    </source>
</evidence>
<dbReference type="EMBL" id="BAAAHP010000201">
    <property type="protein sequence ID" value="GAA0898965.1"/>
    <property type="molecule type" value="Genomic_DNA"/>
</dbReference>
<dbReference type="Pfam" id="PF02515">
    <property type="entry name" value="CoA_transf_3"/>
    <property type="match status" value="1"/>
</dbReference>
<name>A0ABP3YS15_9PSEU</name>
<protein>
    <submittedName>
        <fullName evidence="2">CaiB/BaiF CoA-transferase family protein</fullName>
    </submittedName>
</protein>
<dbReference type="InterPro" id="IPR003673">
    <property type="entry name" value="CoA-Trfase_fam_III"/>
</dbReference>
<dbReference type="PANTHER" id="PTHR48207:SF4">
    <property type="entry name" value="BLL6097 PROTEIN"/>
    <property type="match status" value="1"/>
</dbReference>
<dbReference type="SUPFAM" id="SSF89796">
    <property type="entry name" value="CoA-transferase family III (CaiB/BaiF)"/>
    <property type="match status" value="1"/>
</dbReference>
<evidence type="ECO:0000256" key="1">
    <source>
        <dbReference type="ARBA" id="ARBA00022679"/>
    </source>
</evidence>
<evidence type="ECO:0000313" key="3">
    <source>
        <dbReference type="Proteomes" id="UP001499967"/>
    </source>
</evidence>
<dbReference type="Gene3D" id="3.40.50.10540">
    <property type="entry name" value="Crotonobetainyl-coa:carnitine coa-transferase, domain 1"/>
    <property type="match status" value="1"/>
</dbReference>
<gene>
    <name evidence="2" type="ORF">GCM10009559_62520</name>
</gene>